<accession>A0AAJ0E7A1</accession>
<proteinExistence type="predicted"/>
<gene>
    <name evidence="1" type="ORF">BDP81DRAFT_456161</name>
</gene>
<dbReference type="EMBL" id="JAHMHQ010000049">
    <property type="protein sequence ID" value="KAK1621509.1"/>
    <property type="molecule type" value="Genomic_DNA"/>
</dbReference>
<sequence>MPKRRRTNVDTYDFDTSFAAEVESNDYDDDDDVSIRRIKERRKVEAFNGDPFAYQDYSPRTTVLLDTVEEQWRQYVLADFFYYILKRDPKDYYAKMSLSLMYNFFN</sequence>
<dbReference type="RefSeq" id="XP_060437504.1">
    <property type="nucleotide sequence ID" value="XM_060593133.1"/>
</dbReference>
<protein>
    <submittedName>
        <fullName evidence="1">Uncharacterized protein</fullName>
    </submittedName>
</protein>
<dbReference type="Proteomes" id="UP001243989">
    <property type="component" value="Unassembled WGS sequence"/>
</dbReference>
<evidence type="ECO:0000313" key="2">
    <source>
        <dbReference type="Proteomes" id="UP001243989"/>
    </source>
</evidence>
<dbReference type="GeneID" id="85477995"/>
<comment type="caution">
    <text evidence="1">The sequence shown here is derived from an EMBL/GenBank/DDBJ whole genome shotgun (WGS) entry which is preliminary data.</text>
</comment>
<reference evidence="1" key="1">
    <citation type="submission" date="2021-06" db="EMBL/GenBank/DDBJ databases">
        <title>Comparative genomics, transcriptomics and evolutionary studies reveal genomic signatures of adaptation to plant cell wall in hemibiotrophic fungi.</title>
        <authorList>
            <consortium name="DOE Joint Genome Institute"/>
            <person name="Baroncelli R."/>
            <person name="Diaz J.F."/>
            <person name="Benocci T."/>
            <person name="Peng M."/>
            <person name="Battaglia E."/>
            <person name="Haridas S."/>
            <person name="Andreopoulos W."/>
            <person name="Labutti K."/>
            <person name="Pangilinan J."/>
            <person name="Floch G.L."/>
            <person name="Makela M.R."/>
            <person name="Henrissat B."/>
            <person name="Grigoriev I.V."/>
            <person name="Crouch J.A."/>
            <person name="De Vries R.P."/>
            <person name="Sukno S.A."/>
            <person name="Thon M.R."/>
        </authorList>
    </citation>
    <scope>NUCLEOTIDE SEQUENCE</scope>
    <source>
        <strain evidence="1">CBS 102054</strain>
    </source>
</reference>
<evidence type="ECO:0000313" key="1">
    <source>
        <dbReference type="EMBL" id="KAK1621509.1"/>
    </source>
</evidence>
<name>A0AAJ0E7A1_9PEZI</name>
<dbReference type="AlphaFoldDB" id="A0AAJ0E7A1"/>
<keyword evidence="2" id="KW-1185">Reference proteome</keyword>
<organism evidence="1 2">
    <name type="scientific">Colletotrichum phormii</name>
    <dbReference type="NCBI Taxonomy" id="359342"/>
    <lineage>
        <taxon>Eukaryota</taxon>
        <taxon>Fungi</taxon>
        <taxon>Dikarya</taxon>
        <taxon>Ascomycota</taxon>
        <taxon>Pezizomycotina</taxon>
        <taxon>Sordariomycetes</taxon>
        <taxon>Hypocreomycetidae</taxon>
        <taxon>Glomerellales</taxon>
        <taxon>Glomerellaceae</taxon>
        <taxon>Colletotrichum</taxon>
        <taxon>Colletotrichum acutatum species complex</taxon>
    </lineage>
</organism>